<dbReference type="AlphaFoldDB" id="A0A2M9FWU4"/>
<dbReference type="Gene3D" id="3.40.50.720">
    <property type="entry name" value="NAD(P)-binding Rossmann-like Domain"/>
    <property type="match status" value="1"/>
</dbReference>
<reference evidence="7 8" key="1">
    <citation type="submission" date="2017-11" db="EMBL/GenBank/DDBJ databases">
        <title>Draft genome sequence of Rhizobiales bacterium SY3-13.</title>
        <authorList>
            <person name="Sun C."/>
        </authorList>
    </citation>
    <scope>NUCLEOTIDE SEQUENCE [LARGE SCALE GENOMIC DNA]</scope>
    <source>
        <strain evidence="7 8">SY3-13</strain>
    </source>
</reference>
<evidence type="ECO:0000256" key="1">
    <source>
        <dbReference type="ARBA" id="ARBA00022532"/>
    </source>
</evidence>
<dbReference type="OrthoDB" id="9807426at2"/>
<dbReference type="PANTHER" id="PTHR43334">
    <property type="entry name" value="ACETATE--COA LIGASE [ADP-FORMING]"/>
    <property type="match status" value="1"/>
</dbReference>
<dbReference type="EMBL" id="PHIG01000052">
    <property type="protein sequence ID" value="PJK27935.1"/>
    <property type="molecule type" value="Genomic_DNA"/>
</dbReference>
<dbReference type="InterPro" id="IPR003781">
    <property type="entry name" value="CoA-bd"/>
</dbReference>
<keyword evidence="4" id="KW-0067">ATP-binding</keyword>
<evidence type="ECO:0000256" key="5">
    <source>
        <dbReference type="SAM" id="MobiDB-lite"/>
    </source>
</evidence>
<keyword evidence="2" id="KW-0436">Ligase</keyword>
<gene>
    <name evidence="7" type="ORF">CVT23_19560</name>
</gene>
<evidence type="ECO:0000259" key="6">
    <source>
        <dbReference type="SMART" id="SM00881"/>
    </source>
</evidence>
<evidence type="ECO:0000313" key="8">
    <source>
        <dbReference type="Proteomes" id="UP000229498"/>
    </source>
</evidence>
<dbReference type="SMART" id="SM00881">
    <property type="entry name" value="CoA_binding"/>
    <property type="match status" value="1"/>
</dbReference>
<keyword evidence="1" id="KW-0816">Tricarboxylic acid cycle</keyword>
<dbReference type="GO" id="GO:0005524">
    <property type="term" value="F:ATP binding"/>
    <property type="evidence" value="ECO:0007669"/>
    <property type="project" value="UniProtKB-KW"/>
</dbReference>
<dbReference type="InterPro" id="IPR051538">
    <property type="entry name" value="Acyl-CoA_Synth/Transferase"/>
</dbReference>
<dbReference type="InterPro" id="IPR032875">
    <property type="entry name" value="Succ_CoA_lig_flav_dom"/>
</dbReference>
<comment type="caution">
    <text evidence="7">The sequence shown here is derived from an EMBL/GenBank/DDBJ whole genome shotgun (WGS) entry which is preliminary data.</text>
</comment>
<dbReference type="PANTHER" id="PTHR43334:SF2">
    <property type="entry name" value="ACETATE--COA LIGASE [ADP-FORMING]"/>
    <property type="match status" value="1"/>
</dbReference>
<organism evidence="7 8">
    <name type="scientific">Minwuia thermotolerans</name>
    <dbReference type="NCBI Taxonomy" id="2056226"/>
    <lineage>
        <taxon>Bacteria</taxon>
        <taxon>Pseudomonadati</taxon>
        <taxon>Pseudomonadota</taxon>
        <taxon>Alphaproteobacteria</taxon>
        <taxon>Minwuiales</taxon>
        <taxon>Minwuiaceae</taxon>
        <taxon>Minwuia</taxon>
    </lineage>
</organism>
<dbReference type="SUPFAM" id="SSF51735">
    <property type="entry name" value="NAD(P)-binding Rossmann-fold domains"/>
    <property type="match status" value="1"/>
</dbReference>
<evidence type="ECO:0000313" key="7">
    <source>
        <dbReference type="EMBL" id="PJK27935.1"/>
    </source>
</evidence>
<keyword evidence="8" id="KW-1185">Reference proteome</keyword>
<dbReference type="Proteomes" id="UP000229498">
    <property type="component" value="Unassembled WGS sequence"/>
</dbReference>
<protein>
    <recommendedName>
        <fullName evidence="6">CoA-binding domain-containing protein</fullName>
    </recommendedName>
</protein>
<sequence>MELPREGLGSGGPRPAAGPCLGDAGAGRRAAGAGGDQARARLAEALRPRAGDRRNGSAAVNLDPFFRPRSVAVVGAGERATSSGGAVMRNLAIAGFAGRVVPVNPKGGTIFGHAAKTSISDIGEPADLCVIVIRPDLIPGALDEAGRSGHRNVLILPGGFAEAGAEGAARDRETRGIAARHGITVAGPNCAGLISLAPDRRFAATFLRDMPPGPNAKGEVALISQSGAIAEEAIAAANARHIPLGTVVSVGNAMHLGVTEYLAYLGAQDRVSAVLLYIESVADPAGFVAACRAVAAKKPVIALMGGRTAPGSRAAGAHTGAAATDDAAIDTFLAEAGAIRVRSLRRLMLAAKGFGAFPAGTGRRVLVLSNSGGPGVICADEAAAGGLELAPLPEAMGAALAANLPAEASVANPIDLLADAREDRFRMAFRALLDHGLDGYDAVLGIHVVPFMVDADPVVAALAELAGECPVPFMHAMMGTLPHRADWFAKLEAAGVPAFDDVEQMAECAALLARYGTS</sequence>
<dbReference type="Pfam" id="PF13607">
    <property type="entry name" value="Succ_CoA_lig"/>
    <property type="match status" value="1"/>
</dbReference>
<proteinExistence type="predicted"/>
<dbReference type="Pfam" id="PF13380">
    <property type="entry name" value="CoA_binding_2"/>
    <property type="match status" value="1"/>
</dbReference>
<dbReference type="InterPro" id="IPR036291">
    <property type="entry name" value="NAD(P)-bd_dom_sf"/>
</dbReference>
<evidence type="ECO:0000256" key="4">
    <source>
        <dbReference type="ARBA" id="ARBA00022840"/>
    </source>
</evidence>
<feature type="region of interest" description="Disordered" evidence="5">
    <location>
        <begin position="1"/>
        <end position="37"/>
    </location>
</feature>
<dbReference type="GO" id="GO:0006099">
    <property type="term" value="P:tricarboxylic acid cycle"/>
    <property type="evidence" value="ECO:0007669"/>
    <property type="project" value="UniProtKB-KW"/>
</dbReference>
<dbReference type="SUPFAM" id="SSF52210">
    <property type="entry name" value="Succinyl-CoA synthetase domains"/>
    <property type="match status" value="2"/>
</dbReference>
<dbReference type="InterPro" id="IPR016102">
    <property type="entry name" value="Succinyl-CoA_synth-like"/>
</dbReference>
<evidence type="ECO:0000256" key="3">
    <source>
        <dbReference type="ARBA" id="ARBA00022741"/>
    </source>
</evidence>
<feature type="compositionally biased region" description="Low complexity" evidence="5">
    <location>
        <begin position="21"/>
        <end position="31"/>
    </location>
</feature>
<accession>A0A2M9FWU4</accession>
<keyword evidence="3" id="KW-0547">Nucleotide-binding</keyword>
<evidence type="ECO:0000256" key="2">
    <source>
        <dbReference type="ARBA" id="ARBA00022598"/>
    </source>
</evidence>
<dbReference type="GO" id="GO:0016874">
    <property type="term" value="F:ligase activity"/>
    <property type="evidence" value="ECO:0007669"/>
    <property type="project" value="UniProtKB-KW"/>
</dbReference>
<feature type="domain" description="CoA-binding" evidence="6">
    <location>
        <begin position="65"/>
        <end position="160"/>
    </location>
</feature>
<name>A0A2M9FWU4_9PROT</name>
<dbReference type="Gene3D" id="3.40.50.261">
    <property type="entry name" value="Succinyl-CoA synthetase domains"/>
    <property type="match status" value="2"/>
</dbReference>